<dbReference type="InterPro" id="IPR000182">
    <property type="entry name" value="GNAT_dom"/>
</dbReference>
<accession>A0A7X5F0Z5</accession>
<protein>
    <submittedName>
        <fullName evidence="4">GNAT family acetyltransferase</fullName>
        <ecNumber evidence="4">2.3.1.-</ecNumber>
    </submittedName>
</protein>
<dbReference type="GO" id="GO:0016747">
    <property type="term" value="F:acyltransferase activity, transferring groups other than amino-acyl groups"/>
    <property type="evidence" value="ECO:0007669"/>
    <property type="project" value="InterPro"/>
</dbReference>
<evidence type="ECO:0000313" key="4">
    <source>
        <dbReference type="EMBL" id="NBN77767.1"/>
    </source>
</evidence>
<dbReference type="PROSITE" id="PS51186">
    <property type="entry name" value="GNAT"/>
    <property type="match status" value="1"/>
</dbReference>
<dbReference type="SUPFAM" id="SSF55729">
    <property type="entry name" value="Acyl-CoA N-acyltransferases (Nat)"/>
    <property type="match status" value="1"/>
</dbReference>
<dbReference type="InterPro" id="IPR016181">
    <property type="entry name" value="Acyl_CoA_acyltransferase"/>
</dbReference>
<dbReference type="PANTHER" id="PTHR43877:SF2">
    <property type="entry name" value="AMINOALKYLPHOSPHONATE N-ACETYLTRANSFERASE-RELATED"/>
    <property type="match status" value="1"/>
</dbReference>
<keyword evidence="2 4" id="KW-0012">Acyltransferase</keyword>
<dbReference type="PANTHER" id="PTHR43877">
    <property type="entry name" value="AMINOALKYLPHOSPHONATE N-ACETYLTRANSFERASE-RELATED-RELATED"/>
    <property type="match status" value="1"/>
</dbReference>
<keyword evidence="5" id="KW-1185">Reference proteome</keyword>
<gene>
    <name evidence="4" type="ORF">GWI72_05735</name>
</gene>
<dbReference type="EMBL" id="JAABLQ010000001">
    <property type="protein sequence ID" value="NBN77767.1"/>
    <property type="molecule type" value="Genomic_DNA"/>
</dbReference>
<evidence type="ECO:0000256" key="1">
    <source>
        <dbReference type="ARBA" id="ARBA00022679"/>
    </source>
</evidence>
<dbReference type="Pfam" id="PF00583">
    <property type="entry name" value="Acetyltransf_1"/>
    <property type="match status" value="1"/>
</dbReference>
<name>A0A7X5F0Z5_9HYPH</name>
<feature type="domain" description="N-acetyltransferase" evidence="3">
    <location>
        <begin position="7"/>
        <end position="145"/>
    </location>
</feature>
<dbReference type="NCBIfam" id="NF002959">
    <property type="entry name" value="PRK03624.1"/>
    <property type="match status" value="1"/>
</dbReference>
<reference evidence="5" key="1">
    <citation type="submission" date="2020-01" db="EMBL/GenBank/DDBJ databases">
        <authorList>
            <person name="Fang Y."/>
            <person name="Sun R."/>
            <person name="Nie L."/>
            <person name="He J."/>
            <person name="Hao L."/>
            <person name="Wang L."/>
            <person name="Su S."/>
            <person name="Lv E."/>
            <person name="Zhang Z."/>
            <person name="Xie R."/>
            <person name="Liu H."/>
        </authorList>
    </citation>
    <scope>NUCLEOTIDE SEQUENCE [LARGE SCALE GENOMIC DNA]</scope>
    <source>
        <strain evidence="5">XCT-53</strain>
    </source>
</reference>
<comment type="caution">
    <text evidence="4">The sequence shown here is derived from an EMBL/GenBank/DDBJ whole genome shotgun (WGS) entry which is preliminary data.</text>
</comment>
<evidence type="ECO:0000259" key="3">
    <source>
        <dbReference type="PROSITE" id="PS51186"/>
    </source>
</evidence>
<dbReference type="InterPro" id="IPR050832">
    <property type="entry name" value="Bact_Acetyltransf"/>
</dbReference>
<dbReference type="Proteomes" id="UP000586722">
    <property type="component" value="Unassembled WGS sequence"/>
</dbReference>
<dbReference type="AlphaFoldDB" id="A0A7X5F0Z5"/>
<proteinExistence type="predicted"/>
<dbReference type="RefSeq" id="WP_161708099.1">
    <property type="nucleotide sequence ID" value="NZ_JAABLQ010000001.1"/>
</dbReference>
<sequence length="145" mass="16455">MSLRYETVIDTFTEGDRHRVVRLWTDCGLTRPWNDPDRDIDRKMADSPWGFLVLRQGNGIIGTAMLGYDGHRGSLYYLCVHPEHQGQGHARRLMEHCEALLVARGCPKLNLLVRSSNLPVKAFYDGLGYSQDEVISLGKRLIPDS</sequence>
<dbReference type="EC" id="2.3.1.-" evidence="4"/>
<keyword evidence="1 4" id="KW-0808">Transferase</keyword>
<organism evidence="4 5">
    <name type="scientific">Pannonibacter tanglangensis</name>
    <dbReference type="NCBI Taxonomy" id="2750084"/>
    <lineage>
        <taxon>Bacteria</taxon>
        <taxon>Pseudomonadati</taxon>
        <taxon>Pseudomonadota</taxon>
        <taxon>Alphaproteobacteria</taxon>
        <taxon>Hyphomicrobiales</taxon>
        <taxon>Stappiaceae</taxon>
        <taxon>Pannonibacter</taxon>
    </lineage>
</organism>
<evidence type="ECO:0000256" key="2">
    <source>
        <dbReference type="ARBA" id="ARBA00023315"/>
    </source>
</evidence>
<dbReference type="CDD" id="cd04301">
    <property type="entry name" value="NAT_SF"/>
    <property type="match status" value="1"/>
</dbReference>
<evidence type="ECO:0000313" key="5">
    <source>
        <dbReference type="Proteomes" id="UP000586722"/>
    </source>
</evidence>
<dbReference type="Gene3D" id="3.40.630.30">
    <property type="match status" value="1"/>
</dbReference>